<comment type="catalytic activity">
    <reaction evidence="3">
        <text>L-aspartate + L-glutamine + ATP + H2O = L-asparagine + L-glutamate + AMP + diphosphate + H(+)</text>
        <dbReference type="Rhea" id="RHEA:12228"/>
        <dbReference type="ChEBI" id="CHEBI:15377"/>
        <dbReference type="ChEBI" id="CHEBI:15378"/>
        <dbReference type="ChEBI" id="CHEBI:29985"/>
        <dbReference type="ChEBI" id="CHEBI:29991"/>
        <dbReference type="ChEBI" id="CHEBI:30616"/>
        <dbReference type="ChEBI" id="CHEBI:33019"/>
        <dbReference type="ChEBI" id="CHEBI:58048"/>
        <dbReference type="ChEBI" id="CHEBI:58359"/>
        <dbReference type="ChEBI" id="CHEBI:456215"/>
        <dbReference type="EC" id="6.3.5.4"/>
    </reaction>
</comment>
<keyword evidence="7" id="KW-1185">Reference proteome</keyword>
<evidence type="ECO:0000313" key="7">
    <source>
        <dbReference type="Proteomes" id="UP000309788"/>
    </source>
</evidence>
<dbReference type="InterPro" id="IPR001962">
    <property type="entry name" value="Asn_synthase"/>
</dbReference>
<dbReference type="AlphaFoldDB" id="A0A5R9KIN0"/>
<accession>A0A5R9KIN0</accession>
<evidence type="ECO:0000256" key="1">
    <source>
        <dbReference type="ARBA" id="ARBA00005187"/>
    </source>
</evidence>
<dbReference type="InterPro" id="IPR017932">
    <property type="entry name" value="GATase_2_dom"/>
</dbReference>
<feature type="domain" description="Glutamine amidotransferase type-2" evidence="5">
    <location>
        <begin position="58"/>
        <end position="114"/>
    </location>
</feature>
<evidence type="ECO:0000256" key="3">
    <source>
        <dbReference type="ARBA" id="ARBA00048741"/>
    </source>
</evidence>
<dbReference type="GO" id="GO:0006529">
    <property type="term" value="P:asparagine biosynthetic process"/>
    <property type="evidence" value="ECO:0007669"/>
    <property type="project" value="InterPro"/>
</dbReference>
<dbReference type="EMBL" id="VCEI01000011">
    <property type="protein sequence ID" value="TLU96065.1"/>
    <property type="molecule type" value="Genomic_DNA"/>
</dbReference>
<comment type="pathway">
    <text evidence="1">Amino-acid biosynthesis; L-asparagine biosynthesis; L-asparagine from L-aspartate (L-Gln route): step 1/1.</text>
</comment>
<organism evidence="6 7">
    <name type="scientific">Dyadobacter sediminis</name>
    <dbReference type="NCBI Taxonomy" id="1493691"/>
    <lineage>
        <taxon>Bacteria</taxon>
        <taxon>Pseudomonadati</taxon>
        <taxon>Bacteroidota</taxon>
        <taxon>Cytophagia</taxon>
        <taxon>Cytophagales</taxon>
        <taxon>Spirosomataceae</taxon>
        <taxon>Dyadobacter</taxon>
    </lineage>
</organism>
<evidence type="ECO:0000256" key="2">
    <source>
        <dbReference type="ARBA" id="ARBA00012737"/>
    </source>
</evidence>
<dbReference type="EC" id="6.3.5.4" evidence="2"/>
<dbReference type="InterPro" id="IPR051786">
    <property type="entry name" value="ASN_synthetase/amidase"/>
</dbReference>
<dbReference type="OrthoDB" id="9763290at2"/>
<dbReference type="Proteomes" id="UP000309788">
    <property type="component" value="Unassembled WGS sequence"/>
</dbReference>
<reference evidence="6 7" key="1">
    <citation type="submission" date="2019-05" db="EMBL/GenBank/DDBJ databases">
        <authorList>
            <person name="Qu J.-H."/>
        </authorList>
    </citation>
    <scope>NUCLEOTIDE SEQUENCE [LARGE SCALE GENOMIC DNA]</scope>
    <source>
        <strain evidence="6 7">Z12</strain>
    </source>
</reference>
<dbReference type="SUPFAM" id="SSF56235">
    <property type="entry name" value="N-terminal nucleophile aminohydrolases (Ntn hydrolases)"/>
    <property type="match status" value="1"/>
</dbReference>
<evidence type="ECO:0000259" key="4">
    <source>
        <dbReference type="Pfam" id="PF00733"/>
    </source>
</evidence>
<gene>
    <name evidence="6" type="ORF">FEM55_02640</name>
</gene>
<dbReference type="InterPro" id="IPR014729">
    <property type="entry name" value="Rossmann-like_a/b/a_fold"/>
</dbReference>
<dbReference type="Gene3D" id="3.60.20.10">
    <property type="entry name" value="Glutamine Phosphoribosylpyrophosphate, subunit 1, domain 1"/>
    <property type="match status" value="1"/>
</dbReference>
<evidence type="ECO:0000313" key="6">
    <source>
        <dbReference type="EMBL" id="TLU96065.1"/>
    </source>
</evidence>
<dbReference type="GO" id="GO:0004066">
    <property type="term" value="F:asparagine synthase (glutamine-hydrolyzing) activity"/>
    <property type="evidence" value="ECO:0007669"/>
    <property type="project" value="UniProtKB-EC"/>
</dbReference>
<dbReference type="PANTHER" id="PTHR43284">
    <property type="entry name" value="ASPARAGINE SYNTHETASE (GLUTAMINE-HYDROLYZING)"/>
    <property type="match status" value="1"/>
</dbReference>
<protein>
    <recommendedName>
        <fullName evidence="2">asparagine synthase (glutamine-hydrolyzing)</fullName>
        <ecNumber evidence="2">6.3.5.4</ecNumber>
    </recommendedName>
</protein>
<evidence type="ECO:0000259" key="5">
    <source>
        <dbReference type="Pfam" id="PF13537"/>
    </source>
</evidence>
<dbReference type="Gene3D" id="3.40.50.620">
    <property type="entry name" value="HUPs"/>
    <property type="match status" value="1"/>
</dbReference>
<dbReference type="PANTHER" id="PTHR43284:SF1">
    <property type="entry name" value="ASPARAGINE SYNTHETASE"/>
    <property type="match status" value="1"/>
</dbReference>
<dbReference type="InterPro" id="IPR029055">
    <property type="entry name" value="Ntn_hydrolases_N"/>
</dbReference>
<dbReference type="Pfam" id="PF00733">
    <property type="entry name" value="Asn_synthase"/>
    <property type="match status" value="1"/>
</dbReference>
<feature type="domain" description="Asparagine synthetase" evidence="4">
    <location>
        <begin position="212"/>
        <end position="506"/>
    </location>
</feature>
<sequence>MLLKIQTNPIPYMDMGQQDDSCSVYQTEEIEVVFIGKIFNELGKYHNAAHYFFENVIKQPQQTVAEIDGYFGVIMLDKTTASVEVYRDPIGIQPLYYAIENNKYLFSSTLKAIKQILPNASHSEEFFLKYLEEMVPNTYELTMYEGIFRINPNSKYVFSNKKTTQKRQLFDFKKIAIQNRTDEEAIELFQCELERAVGNYSKNHQDLFFQYTGGLDSTGIVAVSRFLRGSTERFHTYIHQYFPDHQRFDEMHIVKKLHQTEGLPLPHYTPETHFESVDAEVAYGRKNHTLMIINQVLDSIYTDMNQKIGRVLFSGFGGDECITFNQNPRFFTNQLKDFRLSKIINSIRVYGIKRYVSQLVKTDMRICLLRIFFPQRIMQPHFEFRKTSRSTDTFRRVYDTHGYIRYLLALPRVAYRIEEEKEMAANNQVTLAYPLLDFQLLCYFLSLKENQIILKQRGRLFYKNALRKYIKSEWYFDYRKAESVTVGESLFKNENELDAQLMSQYNKLPAFVKQYGFKNKLLKQQKPVKEILLSRLSKLTAWLKTQ</sequence>
<dbReference type="SUPFAM" id="SSF52402">
    <property type="entry name" value="Adenine nucleotide alpha hydrolases-like"/>
    <property type="match status" value="1"/>
</dbReference>
<comment type="caution">
    <text evidence="6">The sequence shown here is derived from an EMBL/GenBank/DDBJ whole genome shotgun (WGS) entry which is preliminary data.</text>
</comment>
<dbReference type="Pfam" id="PF13537">
    <property type="entry name" value="GATase_7"/>
    <property type="match status" value="1"/>
</dbReference>
<name>A0A5R9KIN0_9BACT</name>
<proteinExistence type="predicted"/>